<dbReference type="Proteomes" id="UP000580250">
    <property type="component" value="Unassembled WGS sequence"/>
</dbReference>
<dbReference type="GO" id="GO:0005739">
    <property type="term" value="C:mitochondrion"/>
    <property type="evidence" value="ECO:0007669"/>
    <property type="project" value="TreeGrafter"/>
</dbReference>
<sequence length="98" mass="11607">MVINQRNIALSIYKGIVCELRRFDKNFNSNNQLYNYVMKQMRSQKEQKDLIRLGELTATYLKSQNKLRELRSIYYKEECSTEEAAKLVGLKLPKTQNI</sequence>
<accession>A0A6V7VPP8</accession>
<dbReference type="PANTHER" id="PTHR31716">
    <property type="entry name" value="PROTEIN FMC1 HOMOLOG"/>
    <property type="match status" value="1"/>
</dbReference>
<gene>
    <name evidence="3" type="ORF">MENT_LOCUS28731</name>
</gene>
<dbReference type="EMBL" id="CAJEWN010000286">
    <property type="protein sequence ID" value="CAD2176893.1"/>
    <property type="molecule type" value="Genomic_DNA"/>
</dbReference>
<dbReference type="OrthoDB" id="551431at2759"/>
<comment type="similarity">
    <text evidence="1">Belongs to the FMC1 family.</text>
</comment>
<evidence type="ECO:0000256" key="1">
    <source>
        <dbReference type="ARBA" id="ARBA00009058"/>
    </source>
</evidence>
<name>A0A6V7VPP8_MELEN</name>
<organism evidence="3 4">
    <name type="scientific">Meloidogyne enterolobii</name>
    <name type="common">Root-knot nematode worm</name>
    <name type="synonym">Meloidogyne mayaguensis</name>
    <dbReference type="NCBI Taxonomy" id="390850"/>
    <lineage>
        <taxon>Eukaryota</taxon>
        <taxon>Metazoa</taxon>
        <taxon>Ecdysozoa</taxon>
        <taxon>Nematoda</taxon>
        <taxon>Chromadorea</taxon>
        <taxon>Rhabditida</taxon>
        <taxon>Tylenchina</taxon>
        <taxon>Tylenchomorpha</taxon>
        <taxon>Tylenchoidea</taxon>
        <taxon>Meloidogynidae</taxon>
        <taxon>Meloidogyninae</taxon>
        <taxon>Meloidogyne</taxon>
    </lineage>
</organism>
<comment type="caution">
    <text evidence="3">The sequence shown here is derived from an EMBL/GenBank/DDBJ whole genome shotgun (WGS) entry which is preliminary data.</text>
</comment>
<protein>
    <recommendedName>
        <fullName evidence="2">Protein FMC1 homolog</fullName>
    </recommendedName>
</protein>
<dbReference type="AlphaFoldDB" id="A0A6V7VPP8"/>
<evidence type="ECO:0000313" key="3">
    <source>
        <dbReference type="EMBL" id="CAD2176893.1"/>
    </source>
</evidence>
<dbReference type="PANTHER" id="PTHR31716:SF1">
    <property type="entry name" value="PROTEIN FMC1 HOMOLOG"/>
    <property type="match status" value="1"/>
</dbReference>
<evidence type="ECO:0000256" key="2">
    <source>
        <dbReference type="ARBA" id="ARBA00013846"/>
    </source>
</evidence>
<reference evidence="3 4" key="1">
    <citation type="submission" date="2020-08" db="EMBL/GenBank/DDBJ databases">
        <authorList>
            <person name="Koutsovoulos G."/>
            <person name="Danchin GJ E."/>
        </authorList>
    </citation>
    <scope>NUCLEOTIDE SEQUENCE [LARGE SCALE GENOMIC DNA]</scope>
</reference>
<dbReference type="InterPro" id="IPR037667">
    <property type="entry name" value="FMC1_homologue"/>
</dbReference>
<proteinExistence type="inferred from homology"/>
<evidence type="ECO:0000313" key="4">
    <source>
        <dbReference type="Proteomes" id="UP000580250"/>
    </source>
</evidence>